<dbReference type="Gene3D" id="2.30.110.10">
    <property type="entry name" value="Electron Transport, Fmn-binding Protein, Chain A"/>
    <property type="match status" value="1"/>
</dbReference>
<organism evidence="1 2">
    <name type="scientific">Intestinicryptomonas porci</name>
    <dbReference type="NCBI Taxonomy" id="2926320"/>
    <lineage>
        <taxon>Bacteria</taxon>
        <taxon>Pseudomonadati</taxon>
        <taxon>Verrucomicrobiota</taxon>
        <taxon>Opitutia</taxon>
        <taxon>Opitutales</taxon>
        <taxon>Intestinicryptomonaceae</taxon>
        <taxon>Intestinicryptomonas</taxon>
    </lineage>
</organism>
<keyword evidence="2" id="KW-1185">Reference proteome</keyword>
<name>A0ABU4WEE1_9BACT</name>
<dbReference type="Proteomes" id="UP001275932">
    <property type="component" value="Unassembled WGS sequence"/>
</dbReference>
<proteinExistence type="predicted"/>
<reference evidence="1 2" key="1">
    <citation type="submission" date="2022-03" db="EMBL/GenBank/DDBJ databases">
        <title>Novel taxa within the pig intestine.</title>
        <authorList>
            <person name="Wylensek D."/>
            <person name="Bishof K."/>
            <person name="Afrizal A."/>
            <person name="Clavel T."/>
        </authorList>
    </citation>
    <scope>NUCLEOTIDE SEQUENCE [LARGE SCALE GENOMIC DNA]</scope>
    <source>
        <strain evidence="1 2">CLA-KB-P66</strain>
    </source>
</reference>
<dbReference type="InterPro" id="IPR012349">
    <property type="entry name" value="Split_barrel_FMN-bd"/>
</dbReference>
<dbReference type="Pfam" id="PF12900">
    <property type="entry name" value="Pyridox_ox_2"/>
    <property type="match status" value="1"/>
</dbReference>
<comment type="caution">
    <text evidence="1">The sequence shown here is derived from an EMBL/GenBank/DDBJ whole genome shotgun (WGS) entry which is preliminary data.</text>
</comment>
<gene>
    <name evidence="1" type="ORF">MOX91_01865</name>
</gene>
<dbReference type="RefSeq" id="WP_370396378.1">
    <property type="nucleotide sequence ID" value="NZ_JALBUT010000002.1"/>
</dbReference>
<accession>A0ABU4WEE1</accession>
<sequence>MQYKEIRRKDRIWNSEESDELLSNAEYGFLAFADENSGYGIPISYAREENKLYFHCAPEGRKLEALKNCANVSFAVVGKTRVRPNEFTTSYQSVIAQGKILQVFEEEEKRKALRLLLKKYSKGFEDIGEKYIDSSIGRTAVLRLDIEFVSAKTKGEKKMQK</sequence>
<dbReference type="PANTHER" id="PTHR34071:SF2">
    <property type="entry name" value="FLAVIN-NUCLEOTIDE-BINDING PROTEIN"/>
    <property type="match status" value="1"/>
</dbReference>
<evidence type="ECO:0000313" key="2">
    <source>
        <dbReference type="Proteomes" id="UP001275932"/>
    </source>
</evidence>
<protein>
    <submittedName>
        <fullName evidence="1">Pyridoxamine 5'-phosphate oxidase family protein</fullName>
    </submittedName>
</protein>
<evidence type="ECO:0000313" key="1">
    <source>
        <dbReference type="EMBL" id="MDX8414931.1"/>
    </source>
</evidence>
<dbReference type="EMBL" id="JALBUT010000002">
    <property type="protein sequence ID" value="MDX8414931.1"/>
    <property type="molecule type" value="Genomic_DNA"/>
</dbReference>
<dbReference type="PANTHER" id="PTHR34071">
    <property type="entry name" value="5-NITROIMIDAZOLE ANTIBIOTICS RESISTANCE PROTEIN, NIMA-FAMILY-RELATED PROTEIN-RELATED"/>
    <property type="match status" value="1"/>
</dbReference>
<dbReference type="SUPFAM" id="SSF50475">
    <property type="entry name" value="FMN-binding split barrel"/>
    <property type="match status" value="1"/>
</dbReference>
<dbReference type="InterPro" id="IPR024747">
    <property type="entry name" value="Pyridox_Oxase-rel"/>
</dbReference>